<dbReference type="InParanoid" id="A0A2T3AGH3"/>
<sequence>MKIAGRTFVISGGASGLGRATALDLAAHGGYIAILDLNESAGASLVSQIGTSHARFFSVDVTDSSSIASAVKGTYEWITSTTHAPLGGIIPAAGIGNPALIYNKPKKTPGSDSSHNGNGDKDKDISIEPSTTMDALDIVLAINLRGTLDIIRQFLPLLANAPAQNASPQPYDDPERGVIILVSSAAAFDGQMGQVAYAASKGAVASMTLPLARDLSRYGIRAVTIAPGTFETPMTSFLSEKVRKGLEKSMEFPKRGGTAEEFAALVRTCVENVMLNGTVIRLDGGARMPSRL</sequence>
<dbReference type="Gene3D" id="3.40.50.720">
    <property type="entry name" value="NAD(P)-binding Rossmann-like Domain"/>
    <property type="match status" value="1"/>
</dbReference>
<dbReference type="InterPro" id="IPR057326">
    <property type="entry name" value="KR_dom"/>
</dbReference>
<evidence type="ECO:0000256" key="1">
    <source>
        <dbReference type="ARBA" id="ARBA00022857"/>
    </source>
</evidence>
<dbReference type="SMART" id="SM00822">
    <property type="entry name" value="PKS_KR"/>
    <property type="match status" value="1"/>
</dbReference>
<accession>A0A2T3AGH3</accession>
<organism evidence="5 6">
    <name type="scientific">Coniella lustricola</name>
    <dbReference type="NCBI Taxonomy" id="2025994"/>
    <lineage>
        <taxon>Eukaryota</taxon>
        <taxon>Fungi</taxon>
        <taxon>Dikarya</taxon>
        <taxon>Ascomycota</taxon>
        <taxon>Pezizomycotina</taxon>
        <taxon>Sordariomycetes</taxon>
        <taxon>Sordariomycetidae</taxon>
        <taxon>Diaporthales</taxon>
        <taxon>Schizoparmaceae</taxon>
        <taxon>Coniella</taxon>
    </lineage>
</organism>
<dbReference type="OrthoDB" id="3819888at2759"/>
<evidence type="ECO:0000313" key="6">
    <source>
        <dbReference type="Proteomes" id="UP000241462"/>
    </source>
</evidence>
<dbReference type="GO" id="GO:0016491">
    <property type="term" value="F:oxidoreductase activity"/>
    <property type="evidence" value="ECO:0007669"/>
    <property type="project" value="UniProtKB-KW"/>
</dbReference>
<protein>
    <recommendedName>
        <fullName evidence="4">Ketoreductase domain-containing protein</fullName>
    </recommendedName>
</protein>
<dbReference type="PRINTS" id="PR00081">
    <property type="entry name" value="GDHRDH"/>
</dbReference>
<evidence type="ECO:0000313" key="5">
    <source>
        <dbReference type="EMBL" id="PSR97232.1"/>
    </source>
</evidence>
<evidence type="ECO:0000256" key="3">
    <source>
        <dbReference type="SAM" id="MobiDB-lite"/>
    </source>
</evidence>
<dbReference type="Proteomes" id="UP000241462">
    <property type="component" value="Unassembled WGS sequence"/>
</dbReference>
<proteinExistence type="predicted"/>
<reference evidence="5 6" key="1">
    <citation type="journal article" date="2018" name="Mycol. Prog.">
        <title>Coniella lustricola, a new species from submerged detritus.</title>
        <authorList>
            <person name="Raudabaugh D.B."/>
            <person name="Iturriaga T."/>
            <person name="Carver A."/>
            <person name="Mondo S."/>
            <person name="Pangilinan J."/>
            <person name="Lipzen A."/>
            <person name="He G."/>
            <person name="Amirebrahimi M."/>
            <person name="Grigoriev I.V."/>
            <person name="Miller A.N."/>
        </authorList>
    </citation>
    <scope>NUCLEOTIDE SEQUENCE [LARGE SCALE GENOMIC DNA]</scope>
    <source>
        <strain evidence="5 6">B22-T-1</strain>
    </source>
</reference>
<dbReference type="PANTHER" id="PTHR43658:SF8">
    <property type="entry name" value="17-BETA-HYDROXYSTEROID DEHYDROGENASE 14-RELATED"/>
    <property type="match status" value="1"/>
</dbReference>
<feature type="region of interest" description="Disordered" evidence="3">
    <location>
        <begin position="104"/>
        <end position="127"/>
    </location>
</feature>
<dbReference type="InterPro" id="IPR036291">
    <property type="entry name" value="NAD(P)-bd_dom_sf"/>
</dbReference>
<dbReference type="PANTHER" id="PTHR43658">
    <property type="entry name" value="SHORT-CHAIN DEHYDROGENASE/REDUCTASE"/>
    <property type="match status" value="1"/>
</dbReference>
<dbReference type="InterPro" id="IPR020904">
    <property type="entry name" value="Sc_DH/Rdtase_CS"/>
</dbReference>
<feature type="domain" description="Ketoreductase" evidence="4">
    <location>
        <begin position="6"/>
        <end position="229"/>
    </location>
</feature>
<dbReference type="PROSITE" id="PS00061">
    <property type="entry name" value="ADH_SHORT"/>
    <property type="match status" value="1"/>
</dbReference>
<keyword evidence="1" id="KW-0521">NADP</keyword>
<dbReference type="STRING" id="2025994.A0A2T3AGH3"/>
<dbReference type="EMBL" id="KZ678393">
    <property type="protein sequence ID" value="PSR97232.1"/>
    <property type="molecule type" value="Genomic_DNA"/>
</dbReference>
<evidence type="ECO:0000259" key="4">
    <source>
        <dbReference type="SMART" id="SM00822"/>
    </source>
</evidence>
<keyword evidence="2" id="KW-0560">Oxidoreductase</keyword>
<name>A0A2T3AGH3_9PEZI</name>
<dbReference type="AlphaFoldDB" id="A0A2T3AGH3"/>
<dbReference type="SUPFAM" id="SSF51735">
    <property type="entry name" value="NAD(P)-binding Rossmann-fold domains"/>
    <property type="match status" value="1"/>
</dbReference>
<keyword evidence="6" id="KW-1185">Reference proteome</keyword>
<dbReference type="Pfam" id="PF00106">
    <property type="entry name" value="adh_short"/>
    <property type="match status" value="2"/>
</dbReference>
<evidence type="ECO:0000256" key="2">
    <source>
        <dbReference type="ARBA" id="ARBA00023002"/>
    </source>
</evidence>
<dbReference type="InterPro" id="IPR002347">
    <property type="entry name" value="SDR_fam"/>
</dbReference>
<gene>
    <name evidence="5" type="ORF">BD289DRAFT_426317</name>
</gene>